<reference evidence="2 3" key="1">
    <citation type="submission" date="2014-06" db="EMBL/GenBank/DDBJ databases">
        <title>Evolutionary Origins and Diversification of the Mycorrhizal Mutualists.</title>
        <authorList>
            <consortium name="DOE Joint Genome Institute"/>
            <consortium name="Mycorrhizal Genomics Consortium"/>
            <person name="Kohler A."/>
            <person name="Kuo A."/>
            <person name="Nagy L.G."/>
            <person name="Floudas D."/>
            <person name="Copeland A."/>
            <person name="Barry K.W."/>
            <person name="Cichocki N."/>
            <person name="Veneault-Fourrey C."/>
            <person name="LaButti K."/>
            <person name="Lindquist E.A."/>
            <person name="Lipzen A."/>
            <person name="Lundell T."/>
            <person name="Morin E."/>
            <person name="Murat C."/>
            <person name="Riley R."/>
            <person name="Ohm R."/>
            <person name="Sun H."/>
            <person name="Tunlid A."/>
            <person name="Henrissat B."/>
            <person name="Grigoriev I.V."/>
            <person name="Hibbett D.S."/>
            <person name="Martin F."/>
        </authorList>
    </citation>
    <scope>NUCLEOTIDE SEQUENCE [LARGE SCALE GENOMIC DNA]</scope>
    <source>
        <strain evidence="2 3">SS14</strain>
    </source>
</reference>
<dbReference type="OrthoDB" id="3269417at2759"/>
<sequence length="183" mass="21149">RFRLIPTFGQDTIRRFAKDVSELSKLGARDYEDILQCCLPVLQGLLPEPHNSVVLNMVFTLSHWHALAKLRMHTDSTLEEMDKTTTKLGEEVRKFDRVTCSQYETHKLDREQAAQQRRKACKQRTTHPTNLSTGPSRKKKKSFNYKTLKYHALGDYVPTIRRMGSILGYSTQMVSPIIMHSLL</sequence>
<dbReference type="AlphaFoldDB" id="A0A0C9V1W9"/>
<protein>
    <submittedName>
        <fullName evidence="2">Unplaced genomic scaffold SPHSTscaffold_165, whole genome shotgun sequence</fullName>
    </submittedName>
</protein>
<accession>A0A0C9V1W9</accession>
<evidence type="ECO:0000256" key="1">
    <source>
        <dbReference type="SAM" id="MobiDB-lite"/>
    </source>
</evidence>
<gene>
    <name evidence="2" type="ORF">M422DRAFT_185709</name>
</gene>
<dbReference type="EMBL" id="KN837240">
    <property type="protein sequence ID" value="KIJ31571.1"/>
    <property type="molecule type" value="Genomic_DNA"/>
</dbReference>
<keyword evidence="3" id="KW-1185">Reference proteome</keyword>
<feature type="non-terminal residue" evidence="2">
    <location>
        <position position="1"/>
    </location>
</feature>
<evidence type="ECO:0000313" key="2">
    <source>
        <dbReference type="EMBL" id="KIJ31571.1"/>
    </source>
</evidence>
<evidence type="ECO:0000313" key="3">
    <source>
        <dbReference type="Proteomes" id="UP000054279"/>
    </source>
</evidence>
<feature type="compositionally biased region" description="Basic residues" evidence="1">
    <location>
        <begin position="116"/>
        <end position="125"/>
    </location>
</feature>
<organism evidence="2 3">
    <name type="scientific">Sphaerobolus stellatus (strain SS14)</name>
    <dbReference type="NCBI Taxonomy" id="990650"/>
    <lineage>
        <taxon>Eukaryota</taxon>
        <taxon>Fungi</taxon>
        <taxon>Dikarya</taxon>
        <taxon>Basidiomycota</taxon>
        <taxon>Agaricomycotina</taxon>
        <taxon>Agaricomycetes</taxon>
        <taxon>Phallomycetidae</taxon>
        <taxon>Geastrales</taxon>
        <taxon>Sphaerobolaceae</taxon>
        <taxon>Sphaerobolus</taxon>
    </lineage>
</organism>
<feature type="compositionally biased region" description="Polar residues" evidence="1">
    <location>
        <begin position="126"/>
        <end position="135"/>
    </location>
</feature>
<feature type="region of interest" description="Disordered" evidence="1">
    <location>
        <begin position="109"/>
        <end position="140"/>
    </location>
</feature>
<dbReference type="Proteomes" id="UP000054279">
    <property type="component" value="Unassembled WGS sequence"/>
</dbReference>
<name>A0A0C9V1W9_SPHS4</name>
<proteinExistence type="predicted"/>
<dbReference type="HOGENOM" id="CLU_101491_0_0_1"/>